<protein>
    <submittedName>
        <fullName evidence="3">Peptidase M20</fullName>
    </submittedName>
</protein>
<feature type="binding site" evidence="1">
    <location>
        <position position="87"/>
    </location>
    <ligand>
        <name>Mn(2+)</name>
        <dbReference type="ChEBI" id="CHEBI:29035"/>
        <label>2</label>
    </ligand>
</feature>
<dbReference type="GO" id="GO:0016787">
    <property type="term" value="F:hydrolase activity"/>
    <property type="evidence" value="ECO:0007669"/>
    <property type="project" value="InterPro"/>
</dbReference>
<dbReference type="InterPro" id="IPR017439">
    <property type="entry name" value="Amidohydrolase"/>
</dbReference>
<dbReference type="PATRIC" id="fig|1122219.3.peg.1085"/>
<dbReference type="FunCoup" id="A0A0J6WZC4">
    <property type="interactions" value="13"/>
</dbReference>
<evidence type="ECO:0000313" key="3">
    <source>
        <dbReference type="EMBL" id="KMO87593.1"/>
    </source>
</evidence>
<dbReference type="InterPro" id="IPR011650">
    <property type="entry name" value="Peptidase_M20_dimer"/>
</dbReference>
<dbReference type="PIRSF" id="PIRSF005962">
    <property type="entry name" value="Pept_M20D_amidohydro"/>
    <property type="match status" value="1"/>
</dbReference>
<name>A0A0J6WZC4_9FIRM</name>
<dbReference type="InterPro" id="IPR002933">
    <property type="entry name" value="Peptidase_M20"/>
</dbReference>
<feature type="binding site" evidence="1">
    <location>
        <position position="85"/>
    </location>
    <ligand>
        <name>Mn(2+)</name>
        <dbReference type="ChEBI" id="CHEBI:29035"/>
        <label>2</label>
    </ligand>
</feature>
<evidence type="ECO:0000256" key="1">
    <source>
        <dbReference type="PIRSR" id="PIRSR005962-1"/>
    </source>
</evidence>
<dbReference type="PANTHER" id="PTHR11014">
    <property type="entry name" value="PEPTIDASE M20 FAMILY MEMBER"/>
    <property type="match status" value="1"/>
</dbReference>
<dbReference type="STRING" id="39029.BSR42_01265"/>
<dbReference type="RefSeq" id="WP_048513047.1">
    <property type="nucleotide sequence ID" value="NZ_FUXD01000010.1"/>
</dbReference>
<evidence type="ECO:0000313" key="4">
    <source>
        <dbReference type="Proteomes" id="UP000036503"/>
    </source>
</evidence>
<feature type="binding site" evidence="1">
    <location>
        <position position="340"/>
    </location>
    <ligand>
        <name>Mn(2+)</name>
        <dbReference type="ChEBI" id="CHEBI:29035"/>
        <label>2</label>
    </ligand>
</feature>
<dbReference type="EMBL" id="LEKT01000003">
    <property type="protein sequence ID" value="KMO87593.1"/>
    <property type="molecule type" value="Genomic_DNA"/>
</dbReference>
<dbReference type="OrthoDB" id="9776731at2"/>
<feature type="binding site" evidence="1">
    <location>
        <position position="145"/>
    </location>
    <ligand>
        <name>Mn(2+)</name>
        <dbReference type="ChEBI" id="CHEBI:29035"/>
        <label>2</label>
    </ligand>
</feature>
<dbReference type="Pfam" id="PF07687">
    <property type="entry name" value="M20_dimer"/>
    <property type="match status" value="1"/>
</dbReference>
<dbReference type="SUPFAM" id="SSF55031">
    <property type="entry name" value="Bacterial exopeptidase dimerisation domain"/>
    <property type="match status" value="1"/>
</dbReference>
<dbReference type="GO" id="GO:0046872">
    <property type="term" value="F:metal ion binding"/>
    <property type="evidence" value="ECO:0007669"/>
    <property type="project" value="UniProtKB-KW"/>
</dbReference>
<dbReference type="Proteomes" id="UP000036503">
    <property type="component" value="Unassembled WGS sequence"/>
</dbReference>
<accession>A0A0J6WZC4</accession>
<keyword evidence="1" id="KW-0479">Metal-binding</keyword>
<evidence type="ECO:0000259" key="2">
    <source>
        <dbReference type="Pfam" id="PF07687"/>
    </source>
</evidence>
<reference evidence="3 4" key="1">
    <citation type="submission" date="2015-06" db="EMBL/GenBank/DDBJ databases">
        <title>Draft genome sequence of beer spoilage bacterium Megasphaera cerevisiae type strain 20462.</title>
        <authorList>
            <person name="Kutumbaka K."/>
            <person name="Pasmowitz J."/>
            <person name="Mategko J."/>
            <person name="Reyes D."/>
            <person name="Friedrich A."/>
            <person name="Han S."/>
            <person name="Martens-Habbena W."/>
            <person name="Neal-McKinney J."/>
            <person name="Janagama H.K."/>
            <person name="Nadala C."/>
            <person name="Samadpour M."/>
        </authorList>
    </citation>
    <scope>NUCLEOTIDE SEQUENCE [LARGE SCALE GENOMIC DNA]</scope>
    <source>
        <strain evidence="3 4">DSM 20462</strain>
    </source>
</reference>
<keyword evidence="4" id="KW-1185">Reference proteome</keyword>
<feature type="domain" description="Peptidase M20 dimerisation" evidence="2">
    <location>
        <begin position="165"/>
        <end position="260"/>
    </location>
</feature>
<comment type="cofactor">
    <cofactor evidence="1">
        <name>Mn(2+)</name>
        <dbReference type="ChEBI" id="CHEBI:29035"/>
    </cofactor>
    <text evidence="1">The Mn(2+) ion enhances activity.</text>
</comment>
<organism evidence="3 4">
    <name type="scientific">Megasphaera cerevisiae DSM 20462</name>
    <dbReference type="NCBI Taxonomy" id="1122219"/>
    <lineage>
        <taxon>Bacteria</taxon>
        <taxon>Bacillati</taxon>
        <taxon>Bacillota</taxon>
        <taxon>Negativicutes</taxon>
        <taxon>Veillonellales</taxon>
        <taxon>Veillonellaceae</taxon>
        <taxon>Megasphaera</taxon>
    </lineage>
</organism>
<gene>
    <name evidence="3" type="ORF">AB840_01425</name>
</gene>
<dbReference type="Pfam" id="PF01546">
    <property type="entry name" value="Peptidase_M20"/>
    <property type="match status" value="1"/>
</dbReference>
<proteinExistence type="predicted"/>
<dbReference type="InterPro" id="IPR036264">
    <property type="entry name" value="Bact_exopeptidase_dim_dom"/>
</dbReference>
<keyword evidence="1" id="KW-0464">Manganese</keyword>
<dbReference type="PANTHER" id="PTHR11014:SF122">
    <property type="entry name" value="AMIDOHYDROLASE AMHX"/>
    <property type="match status" value="1"/>
</dbReference>
<feature type="binding site" evidence="1">
    <location>
        <position position="121"/>
    </location>
    <ligand>
        <name>Mn(2+)</name>
        <dbReference type="ChEBI" id="CHEBI:29035"/>
        <label>2</label>
    </ligand>
</feature>
<dbReference type="InParanoid" id="A0A0J6WZC4"/>
<dbReference type="Gene3D" id="3.30.70.360">
    <property type="match status" value="1"/>
</dbReference>
<dbReference type="NCBIfam" id="TIGR01891">
    <property type="entry name" value="amidohydrolases"/>
    <property type="match status" value="1"/>
</dbReference>
<sequence>MLRVQEHYEYLHTIPEAGLQEYKTAAYVADQLEQAGFSVQRGVNGSTGVVGVYDSGLPGPVLGIRADMDALTHHIQGKTVQRHTCGHDGHCAMLLAAAEASLQKRLVHKGKLKIIFQPAEELGIGAKLMVEGGVVDDVNILLGMHVRPIQECRKGEVIQAMLYSASAKITAVIHGMQAHGARPHLGINAIDGAVAAVSAVNAIHMDPSVSFSAKCTRFLADSGVTNAIPGEAAIVFDIRAQYNEIMKELRGKMIQAIQAGAATVGATADIDISEGCPAAELDPDITKRLGCIITDTLGEKACKPPMTTPGGEDFFWYVIKRPRIKAGFTGLGVDAQPGLHHPDMHFDVPSLENGVRIHMASIVEFLQ</sequence>
<dbReference type="AlphaFoldDB" id="A0A0J6WZC4"/>
<dbReference type="Gene3D" id="3.40.630.10">
    <property type="entry name" value="Zn peptidases"/>
    <property type="match status" value="1"/>
</dbReference>
<comment type="caution">
    <text evidence="3">The sequence shown here is derived from an EMBL/GenBank/DDBJ whole genome shotgun (WGS) entry which is preliminary data.</text>
</comment>
<dbReference type="SUPFAM" id="SSF53187">
    <property type="entry name" value="Zn-dependent exopeptidases"/>
    <property type="match status" value="1"/>
</dbReference>